<feature type="region of interest" description="Disordered" evidence="10">
    <location>
        <begin position="156"/>
        <end position="215"/>
    </location>
</feature>
<evidence type="ECO:0000256" key="7">
    <source>
        <dbReference type="ARBA" id="ARBA00022933"/>
    </source>
</evidence>
<evidence type="ECO:0000256" key="9">
    <source>
        <dbReference type="ARBA" id="ARBA00023136"/>
    </source>
</evidence>
<evidence type="ECO:0000256" key="2">
    <source>
        <dbReference type="ARBA" id="ARBA00004496"/>
    </source>
</evidence>
<organism evidence="12">
    <name type="scientific">Tetraselmis chuii</name>
    <dbReference type="NCBI Taxonomy" id="63592"/>
    <lineage>
        <taxon>Eukaryota</taxon>
        <taxon>Viridiplantae</taxon>
        <taxon>Chlorophyta</taxon>
        <taxon>core chlorophytes</taxon>
        <taxon>Chlorodendrophyceae</taxon>
        <taxon>Chlorodendrales</taxon>
        <taxon>Chlorodendraceae</taxon>
        <taxon>Tetraselmis</taxon>
    </lineage>
</organism>
<dbReference type="EMBL" id="HBGG01017007">
    <property type="protein sequence ID" value="CAD9206493.1"/>
    <property type="molecule type" value="Transcribed_RNA"/>
</dbReference>
<evidence type="ECO:0000256" key="1">
    <source>
        <dbReference type="ARBA" id="ARBA00004389"/>
    </source>
</evidence>
<reference evidence="12" key="1">
    <citation type="submission" date="2021-01" db="EMBL/GenBank/DDBJ databases">
        <authorList>
            <person name="Corre E."/>
            <person name="Pelletier E."/>
            <person name="Niang G."/>
            <person name="Scheremetjew M."/>
            <person name="Finn R."/>
            <person name="Kale V."/>
            <person name="Holt S."/>
            <person name="Cochrane G."/>
            <person name="Meng A."/>
            <person name="Brown T."/>
            <person name="Cohen L."/>
        </authorList>
    </citation>
    <scope>NUCLEOTIDE SEQUENCE</scope>
    <source>
        <strain evidence="12">PLY429</strain>
    </source>
</reference>
<proteinExistence type="inferred from homology"/>
<feature type="compositionally biased region" description="Low complexity" evidence="10">
    <location>
        <begin position="175"/>
        <end position="195"/>
    </location>
</feature>
<feature type="compositionally biased region" description="Low complexity" evidence="10">
    <location>
        <begin position="86"/>
        <end position="100"/>
    </location>
</feature>
<feature type="region of interest" description="Disordered" evidence="10">
    <location>
        <begin position="1"/>
        <end position="32"/>
    </location>
</feature>
<dbReference type="GO" id="GO:0030968">
    <property type="term" value="P:endoplasmic reticulum unfolded protein response"/>
    <property type="evidence" value="ECO:0007669"/>
    <property type="project" value="TreeGrafter"/>
</dbReference>
<evidence type="ECO:0000256" key="10">
    <source>
        <dbReference type="SAM" id="MobiDB-lite"/>
    </source>
</evidence>
<name>A0A7S1SS18_9CHLO</name>
<protein>
    <recommendedName>
        <fullName evidence="13">Selenoprotein S</fullName>
    </recommendedName>
</protein>
<evidence type="ECO:0000313" key="12">
    <source>
        <dbReference type="EMBL" id="CAD9206493.1"/>
    </source>
</evidence>
<comment type="subcellular location">
    <subcellularLocation>
        <location evidence="2">Cytoplasm</location>
    </subcellularLocation>
    <subcellularLocation>
        <location evidence="1">Endoplasmic reticulum membrane</location>
        <topology evidence="1">Single-pass membrane protein</topology>
    </subcellularLocation>
</comment>
<keyword evidence="7" id="KW-0712">Selenocysteine</keyword>
<comment type="similarity">
    <text evidence="3">Belongs to the selenoprotein S family.</text>
</comment>
<keyword evidence="4" id="KW-0963">Cytoplasm</keyword>
<keyword evidence="9 11" id="KW-0472">Membrane</keyword>
<keyword evidence="6" id="KW-0256">Endoplasmic reticulum</keyword>
<evidence type="ECO:0000256" key="6">
    <source>
        <dbReference type="ARBA" id="ARBA00022824"/>
    </source>
</evidence>
<feature type="transmembrane region" description="Helical" evidence="11">
    <location>
        <begin position="46"/>
        <end position="68"/>
    </location>
</feature>
<dbReference type="InterPro" id="IPR009703">
    <property type="entry name" value="Selenoprotein_S"/>
</dbReference>
<evidence type="ECO:0000256" key="4">
    <source>
        <dbReference type="ARBA" id="ARBA00022490"/>
    </source>
</evidence>
<keyword evidence="8 11" id="KW-1133">Transmembrane helix</keyword>
<evidence type="ECO:0000256" key="5">
    <source>
        <dbReference type="ARBA" id="ARBA00022692"/>
    </source>
</evidence>
<evidence type="ECO:0000256" key="3">
    <source>
        <dbReference type="ARBA" id="ARBA00011034"/>
    </source>
</evidence>
<dbReference type="AlphaFoldDB" id="A0A7S1SS18"/>
<accession>A0A7S1SS18</accession>
<sequence length="215" mass="22738">MERGVARVDGSSSMDGVNSFGAEHEPSHPTSFNVGPAWLQEAQGRAAALVSQHGYLLLALAVAIFYLWPTYATRIKRWLFPDPPKAAASGITSDSAGSSSQDCHAEERRAAVLKLQQRLDEETAQKLAERKAQEETQREQRLAALEVEAKRLGFETETGQALGGRGASSASRPVTRIAPARPATSASRSGYNPLSGTGGGGSSGFRSTRNAGRGG</sequence>
<evidence type="ECO:0000256" key="8">
    <source>
        <dbReference type="ARBA" id="ARBA00022989"/>
    </source>
</evidence>
<dbReference type="PANTHER" id="PTHR28621">
    <property type="entry name" value="SELENOPROTEIN S"/>
    <property type="match status" value="1"/>
</dbReference>
<dbReference type="Pfam" id="PF06936">
    <property type="entry name" value="Selenoprotein_S"/>
    <property type="match status" value="1"/>
</dbReference>
<dbReference type="GO" id="GO:0036502">
    <property type="term" value="C:Derlin-1-VIMP complex"/>
    <property type="evidence" value="ECO:0007669"/>
    <property type="project" value="TreeGrafter"/>
</dbReference>
<gene>
    <name evidence="12" type="ORF">TCHU04912_LOCUS8729</name>
</gene>
<evidence type="ECO:0008006" key="13">
    <source>
        <dbReference type="Google" id="ProtNLM"/>
    </source>
</evidence>
<keyword evidence="5 11" id="KW-0812">Transmembrane</keyword>
<evidence type="ECO:0000256" key="11">
    <source>
        <dbReference type="SAM" id="Phobius"/>
    </source>
</evidence>
<dbReference type="PANTHER" id="PTHR28621:SF1">
    <property type="entry name" value="SELENOPROTEIN S"/>
    <property type="match status" value="1"/>
</dbReference>
<dbReference type="GO" id="GO:0030970">
    <property type="term" value="P:retrograde protein transport, ER to cytosol"/>
    <property type="evidence" value="ECO:0007669"/>
    <property type="project" value="TreeGrafter"/>
</dbReference>
<feature type="region of interest" description="Disordered" evidence="10">
    <location>
        <begin position="86"/>
        <end position="106"/>
    </location>
</feature>
<dbReference type="GO" id="GO:0036513">
    <property type="term" value="C:Derlin-1 retrotranslocation complex"/>
    <property type="evidence" value="ECO:0007669"/>
    <property type="project" value="TreeGrafter"/>
</dbReference>